<reference evidence="1" key="1">
    <citation type="submission" date="2014-11" db="EMBL/GenBank/DDBJ databases">
        <authorList>
            <person name="Amaro Gonzalez C."/>
        </authorList>
    </citation>
    <scope>NUCLEOTIDE SEQUENCE</scope>
</reference>
<protein>
    <submittedName>
        <fullName evidence="1">Uncharacterized protein</fullName>
    </submittedName>
</protein>
<name>A0A0E9R1T5_ANGAN</name>
<sequence>MTPQVDYTPPVYICLSHTSMT</sequence>
<organism evidence="1">
    <name type="scientific">Anguilla anguilla</name>
    <name type="common">European freshwater eel</name>
    <name type="synonym">Muraena anguilla</name>
    <dbReference type="NCBI Taxonomy" id="7936"/>
    <lineage>
        <taxon>Eukaryota</taxon>
        <taxon>Metazoa</taxon>
        <taxon>Chordata</taxon>
        <taxon>Craniata</taxon>
        <taxon>Vertebrata</taxon>
        <taxon>Euteleostomi</taxon>
        <taxon>Actinopterygii</taxon>
        <taxon>Neopterygii</taxon>
        <taxon>Teleostei</taxon>
        <taxon>Anguilliformes</taxon>
        <taxon>Anguillidae</taxon>
        <taxon>Anguilla</taxon>
    </lineage>
</organism>
<proteinExistence type="predicted"/>
<evidence type="ECO:0000313" key="1">
    <source>
        <dbReference type="EMBL" id="JAH23146.1"/>
    </source>
</evidence>
<dbReference type="EMBL" id="GBXM01085431">
    <property type="protein sequence ID" value="JAH23146.1"/>
    <property type="molecule type" value="Transcribed_RNA"/>
</dbReference>
<dbReference type="AlphaFoldDB" id="A0A0E9R1T5"/>
<reference evidence="1" key="2">
    <citation type="journal article" date="2015" name="Fish Shellfish Immunol.">
        <title>Early steps in the European eel (Anguilla anguilla)-Vibrio vulnificus interaction in the gills: Role of the RtxA13 toxin.</title>
        <authorList>
            <person name="Callol A."/>
            <person name="Pajuelo D."/>
            <person name="Ebbesson L."/>
            <person name="Teles M."/>
            <person name="MacKenzie S."/>
            <person name="Amaro C."/>
        </authorList>
    </citation>
    <scope>NUCLEOTIDE SEQUENCE</scope>
</reference>
<accession>A0A0E9R1T5</accession>